<proteinExistence type="predicted"/>
<dbReference type="AlphaFoldDB" id="A0AAV2PQT0"/>
<gene>
    <name evidence="1" type="ORF">MNOR_LOCUS2879</name>
</gene>
<dbReference type="Proteomes" id="UP001497623">
    <property type="component" value="Unassembled WGS sequence"/>
</dbReference>
<accession>A0AAV2PQT0</accession>
<name>A0AAV2PQT0_MEGNR</name>
<reference evidence="1 2" key="1">
    <citation type="submission" date="2024-05" db="EMBL/GenBank/DDBJ databases">
        <authorList>
            <person name="Wallberg A."/>
        </authorList>
    </citation>
    <scope>NUCLEOTIDE SEQUENCE [LARGE SCALE GENOMIC DNA]</scope>
</reference>
<evidence type="ECO:0000313" key="1">
    <source>
        <dbReference type="EMBL" id="CAL4062822.1"/>
    </source>
</evidence>
<sequence length="114" mass="13017">MAWTNVSKLCLGLSSVMLKLKRPPKTCMPRRAKIIIKRNKSNKRDAMDWMELSNDATRFDNDRHYFVTLKILSNLTQRSTDTPRGGIISVLVSATSVMELMTIMQSNRLNNETA</sequence>
<protein>
    <submittedName>
        <fullName evidence="1">Uncharacterized protein</fullName>
    </submittedName>
</protein>
<evidence type="ECO:0000313" key="2">
    <source>
        <dbReference type="Proteomes" id="UP001497623"/>
    </source>
</evidence>
<keyword evidence="2" id="KW-1185">Reference proteome</keyword>
<dbReference type="EMBL" id="CAXKWB010000928">
    <property type="protein sequence ID" value="CAL4062822.1"/>
    <property type="molecule type" value="Genomic_DNA"/>
</dbReference>
<feature type="non-terminal residue" evidence="1">
    <location>
        <position position="114"/>
    </location>
</feature>
<comment type="caution">
    <text evidence="1">The sequence shown here is derived from an EMBL/GenBank/DDBJ whole genome shotgun (WGS) entry which is preliminary data.</text>
</comment>
<organism evidence="1 2">
    <name type="scientific">Meganyctiphanes norvegica</name>
    <name type="common">Northern krill</name>
    <name type="synonym">Thysanopoda norvegica</name>
    <dbReference type="NCBI Taxonomy" id="48144"/>
    <lineage>
        <taxon>Eukaryota</taxon>
        <taxon>Metazoa</taxon>
        <taxon>Ecdysozoa</taxon>
        <taxon>Arthropoda</taxon>
        <taxon>Crustacea</taxon>
        <taxon>Multicrustacea</taxon>
        <taxon>Malacostraca</taxon>
        <taxon>Eumalacostraca</taxon>
        <taxon>Eucarida</taxon>
        <taxon>Euphausiacea</taxon>
        <taxon>Euphausiidae</taxon>
        <taxon>Meganyctiphanes</taxon>
    </lineage>
</organism>